<proteinExistence type="predicted"/>
<feature type="compositionally biased region" description="Polar residues" evidence="1">
    <location>
        <begin position="26"/>
        <end position="35"/>
    </location>
</feature>
<feature type="region of interest" description="Disordered" evidence="1">
    <location>
        <begin position="1"/>
        <end position="103"/>
    </location>
</feature>
<accession>A0A1G8NY15</accession>
<name>A0A1G8NY15_9BURK</name>
<dbReference type="OrthoDB" id="9105910at2"/>
<evidence type="ECO:0000256" key="1">
    <source>
        <dbReference type="SAM" id="MobiDB-lite"/>
    </source>
</evidence>
<organism evidence="2 3">
    <name type="scientific">Paraburkholderia phenazinium</name>
    <dbReference type="NCBI Taxonomy" id="60549"/>
    <lineage>
        <taxon>Bacteria</taxon>
        <taxon>Pseudomonadati</taxon>
        <taxon>Pseudomonadota</taxon>
        <taxon>Betaproteobacteria</taxon>
        <taxon>Burkholderiales</taxon>
        <taxon>Burkholderiaceae</taxon>
        <taxon>Paraburkholderia</taxon>
    </lineage>
</organism>
<dbReference type="RefSeq" id="WP_090695973.1">
    <property type="nucleotide sequence ID" value="NZ_CADERL010000016.1"/>
</dbReference>
<protein>
    <submittedName>
        <fullName evidence="2">Uncharacterized protein</fullName>
    </submittedName>
</protein>
<reference evidence="2 3" key="1">
    <citation type="submission" date="2016-10" db="EMBL/GenBank/DDBJ databases">
        <authorList>
            <person name="de Groot N.N."/>
        </authorList>
    </citation>
    <scope>NUCLEOTIDE SEQUENCE [LARGE SCALE GENOMIC DNA]</scope>
    <source>
        <strain evidence="2 3">LMG 2247</strain>
    </source>
</reference>
<evidence type="ECO:0000313" key="2">
    <source>
        <dbReference type="EMBL" id="SDI85201.1"/>
    </source>
</evidence>
<dbReference type="Proteomes" id="UP000199706">
    <property type="component" value="Unassembled WGS sequence"/>
</dbReference>
<dbReference type="AlphaFoldDB" id="A0A1G8NY15"/>
<dbReference type="EMBL" id="FNCJ01000038">
    <property type="protein sequence ID" value="SDI85201.1"/>
    <property type="molecule type" value="Genomic_DNA"/>
</dbReference>
<gene>
    <name evidence="2" type="ORF">SAMN05216466_13825</name>
</gene>
<feature type="compositionally biased region" description="Low complexity" evidence="1">
    <location>
        <begin position="36"/>
        <end position="92"/>
    </location>
</feature>
<evidence type="ECO:0000313" key="3">
    <source>
        <dbReference type="Proteomes" id="UP000199706"/>
    </source>
</evidence>
<sequence length="180" mass="17057">MTKSPSIGGHSGIAPLADHSTPPSSPAGQSPAVNTGAQAGPQGGAALHALNALNSGGAKTGAGARASFAARPSASHGAGTGTGTADVAGSGSKPETGGRLGNMLHNASERLNNAGGRLLQDASALSGDVANLAQSGAGLASAGMSVLGSIMQAQQAEVSEMAKILVQGAQNVEKAAKGGS</sequence>